<organism evidence="7 8">
    <name type="scientific">Capsaspora owczarzaki (strain ATCC 30864)</name>
    <dbReference type="NCBI Taxonomy" id="595528"/>
    <lineage>
        <taxon>Eukaryota</taxon>
        <taxon>Filasterea</taxon>
        <taxon>Capsaspora</taxon>
    </lineage>
</organism>
<evidence type="ECO:0000256" key="2">
    <source>
        <dbReference type="ARBA" id="ARBA00022771"/>
    </source>
</evidence>
<evidence type="ECO:0000259" key="6">
    <source>
        <dbReference type="PROSITE" id="PS50089"/>
    </source>
</evidence>
<keyword evidence="5" id="KW-0175">Coiled coil</keyword>
<evidence type="ECO:0000256" key="1">
    <source>
        <dbReference type="ARBA" id="ARBA00022723"/>
    </source>
</evidence>
<dbReference type="InterPro" id="IPR013083">
    <property type="entry name" value="Znf_RING/FYVE/PHD"/>
</dbReference>
<dbReference type="GO" id="GO:0061630">
    <property type="term" value="F:ubiquitin protein ligase activity"/>
    <property type="evidence" value="ECO:0007669"/>
    <property type="project" value="TreeGrafter"/>
</dbReference>
<keyword evidence="3" id="KW-0862">Zinc</keyword>
<dbReference type="PANTHER" id="PTHR46858">
    <property type="entry name" value="OS05G0521000 PROTEIN"/>
    <property type="match status" value="1"/>
</dbReference>
<dbReference type="PROSITE" id="PS50089">
    <property type="entry name" value="ZF_RING_2"/>
    <property type="match status" value="1"/>
</dbReference>
<protein>
    <recommendedName>
        <fullName evidence="6">RING-type domain-containing protein</fullName>
    </recommendedName>
</protein>
<dbReference type="GO" id="GO:0010468">
    <property type="term" value="P:regulation of gene expression"/>
    <property type="evidence" value="ECO:0007669"/>
    <property type="project" value="TreeGrafter"/>
</dbReference>
<evidence type="ECO:0000313" key="8">
    <source>
        <dbReference type="Proteomes" id="UP000008743"/>
    </source>
</evidence>
<dbReference type="InterPro" id="IPR001841">
    <property type="entry name" value="Znf_RING"/>
</dbReference>
<reference evidence="8" key="1">
    <citation type="submission" date="2011-02" db="EMBL/GenBank/DDBJ databases">
        <title>The Genome Sequence of Capsaspora owczarzaki ATCC 30864.</title>
        <authorList>
            <person name="Russ C."/>
            <person name="Cuomo C."/>
            <person name="Burger G."/>
            <person name="Gray M.W."/>
            <person name="Holland P.W.H."/>
            <person name="King N."/>
            <person name="Lang F.B.F."/>
            <person name="Roger A.J."/>
            <person name="Ruiz-Trillo I."/>
            <person name="Young S.K."/>
            <person name="Zeng Q."/>
            <person name="Gargeya S."/>
            <person name="Alvarado L."/>
            <person name="Berlin A."/>
            <person name="Chapman S.B."/>
            <person name="Chen Z."/>
            <person name="Freedman E."/>
            <person name="Gellesch M."/>
            <person name="Goldberg J."/>
            <person name="Griggs A."/>
            <person name="Gujja S."/>
            <person name="Heilman E."/>
            <person name="Heiman D."/>
            <person name="Howarth C."/>
            <person name="Mehta T."/>
            <person name="Neiman D."/>
            <person name="Pearson M."/>
            <person name="Roberts A."/>
            <person name="Saif S."/>
            <person name="Shea T."/>
            <person name="Shenoy N."/>
            <person name="Sisk P."/>
            <person name="Stolte C."/>
            <person name="Sykes S."/>
            <person name="White J."/>
            <person name="Yandava C."/>
            <person name="Haas B."/>
            <person name="Nusbaum C."/>
            <person name="Birren B."/>
        </authorList>
    </citation>
    <scope>NUCLEOTIDE SEQUENCE</scope>
    <source>
        <strain evidence="8">ATCC 30864</strain>
    </source>
</reference>
<dbReference type="SUPFAM" id="SSF57850">
    <property type="entry name" value="RING/U-box"/>
    <property type="match status" value="1"/>
</dbReference>
<dbReference type="GO" id="GO:0043066">
    <property type="term" value="P:negative regulation of apoptotic process"/>
    <property type="evidence" value="ECO:0007669"/>
    <property type="project" value="TreeGrafter"/>
</dbReference>
<name>A0A0D2X297_CAPO3</name>
<feature type="domain" description="RING-type" evidence="6">
    <location>
        <begin position="314"/>
        <end position="353"/>
    </location>
</feature>
<keyword evidence="8" id="KW-1185">Reference proteome</keyword>
<evidence type="ECO:0000256" key="5">
    <source>
        <dbReference type="SAM" id="Coils"/>
    </source>
</evidence>
<evidence type="ECO:0000256" key="4">
    <source>
        <dbReference type="PROSITE-ProRule" id="PRU00175"/>
    </source>
</evidence>
<accession>A0A0D2X297</accession>
<dbReference type="AlphaFoldDB" id="A0A0D2X297"/>
<dbReference type="Proteomes" id="UP000008743">
    <property type="component" value="Unassembled WGS sequence"/>
</dbReference>
<sequence>MVKAQPVVAAKGIRVLLSRIGALAGPGAKTASQSTTTRTYATTTTTTRAALQIPPTFDATTKTTGAGAAVLPYANIPVSPAYAATRSGNNSVSIQAAHGPSPLVHPAVIELGSHHHARLFHSSASQASRSAAYRRLHGEHSEPVAVAMPINGAFQFGEMVRRAFGNSAGSLAATLGAVGLAVCLAFKDVFAHDRESADTADAPAPSPHVVNKPLDPAANVRFLEAHNDALVDHNVKLMSTQADMAAKLESSESAIARLHEEMEAVRNQLALEQQRFALETQRQQHEFEVAMQQHQHQVRRLEDQQVMLEGEIMCIACNDQPRNVTYGSCRHHVVCTDCDTKILRNGNACPVCRAAITQRVQHFVT</sequence>
<dbReference type="GO" id="GO:0008270">
    <property type="term" value="F:zinc ion binding"/>
    <property type="evidence" value="ECO:0007669"/>
    <property type="project" value="UniProtKB-KW"/>
</dbReference>
<dbReference type="GO" id="GO:0016567">
    <property type="term" value="P:protein ubiquitination"/>
    <property type="evidence" value="ECO:0007669"/>
    <property type="project" value="TreeGrafter"/>
</dbReference>
<dbReference type="Pfam" id="PF13920">
    <property type="entry name" value="zf-C3HC4_3"/>
    <property type="match status" value="1"/>
</dbReference>
<dbReference type="EMBL" id="KE346363">
    <property type="protein sequence ID" value="KJE92179.1"/>
    <property type="molecule type" value="Genomic_DNA"/>
</dbReference>
<evidence type="ECO:0000313" key="7">
    <source>
        <dbReference type="EMBL" id="KJE92179.1"/>
    </source>
</evidence>
<keyword evidence="1" id="KW-0479">Metal-binding</keyword>
<keyword evidence="2 4" id="KW-0863">Zinc-finger</keyword>
<dbReference type="InParanoid" id="A0A0D2X297"/>
<dbReference type="STRING" id="595528.A0A0D2X297"/>
<dbReference type="OrthoDB" id="5855668at2759"/>
<gene>
    <name evidence="7" type="ORF">CAOG_003195</name>
</gene>
<evidence type="ECO:0000256" key="3">
    <source>
        <dbReference type="ARBA" id="ARBA00022833"/>
    </source>
</evidence>
<dbReference type="RefSeq" id="XP_004364034.1">
    <property type="nucleotide sequence ID" value="XM_004363977.2"/>
</dbReference>
<feature type="coiled-coil region" evidence="5">
    <location>
        <begin position="248"/>
        <end position="311"/>
    </location>
</feature>
<dbReference type="PANTHER" id="PTHR46858:SF5">
    <property type="entry name" value="E3 UBIQUITIN-PROTEIN LIGASE APD1-RELATED"/>
    <property type="match status" value="1"/>
</dbReference>
<dbReference type="Gene3D" id="3.30.40.10">
    <property type="entry name" value="Zinc/RING finger domain, C3HC4 (zinc finger)"/>
    <property type="match status" value="1"/>
</dbReference>
<proteinExistence type="predicted"/>
<dbReference type="PhylomeDB" id="A0A0D2X297"/>